<protein>
    <recommendedName>
        <fullName evidence="10">Anaphase-promoting complex subunit 4 WD40 domain-containing protein</fullName>
    </recommendedName>
</protein>
<dbReference type="InterPro" id="IPR036322">
    <property type="entry name" value="WD40_repeat_dom_sf"/>
</dbReference>
<keyword evidence="4" id="KW-0677">Repeat</keyword>
<evidence type="ECO:0000313" key="9">
    <source>
        <dbReference type="Proteomes" id="UP000179807"/>
    </source>
</evidence>
<comment type="similarity">
    <text evidence="6">Belongs to the WD repeat UTP18 family.</text>
</comment>
<dbReference type="InterPro" id="IPR001680">
    <property type="entry name" value="WD40_rpt"/>
</dbReference>
<dbReference type="OrthoDB" id="1935146at2759"/>
<dbReference type="AlphaFoldDB" id="A0A1J4KUP4"/>
<keyword evidence="2" id="KW-0698">rRNA processing</keyword>
<dbReference type="Gene3D" id="2.130.10.10">
    <property type="entry name" value="YVTN repeat-like/Quinoprotein amine dehydrogenase"/>
    <property type="match status" value="1"/>
</dbReference>
<evidence type="ECO:0000256" key="5">
    <source>
        <dbReference type="ARBA" id="ARBA00023242"/>
    </source>
</evidence>
<dbReference type="SMART" id="SM00320">
    <property type="entry name" value="WD40"/>
    <property type="match status" value="5"/>
</dbReference>
<evidence type="ECO:0000256" key="4">
    <source>
        <dbReference type="ARBA" id="ARBA00022737"/>
    </source>
</evidence>
<evidence type="ECO:0000256" key="3">
    <source>
        <dbReference type="ARBA" id="ARBA00022574"/>
    </source>
</evidence>
<dbReference type="Proteomes" id="UP000179807">
    <property type="component" value="Unassembled WGS sequence"/>
</dbReference>
<evidence type="ECO:0000256" key="7">
    <source>
        <dbReference type="SAM" id="MobiDB-lite"/>
    </source>
</evidence>
<dbReference type="GO" id="GO:0034388">
    <property type="term" value="C:Pwp2p-containing subcomplex of 90S preribosome"/>
    <property type="evidence" value="ECO:0007669"/>
    <property type="project" value="TreeGrafter"/>
</dbReference>
<dbReference type="SUPFAM" id="SSF50978">
    <property type="entry name" value="WD40 repeat-like"/>
    <property type="match status" value="1"/>
</dbReference>
<evidence type="ECO:0000256" key="1">
    <source>
        <dbReference type="ARBA" id="ARBA00004604"/>
    </source>
</evidence>
<evidence type="ECO:0000256" key="6">
    <source>
        <dbReference type="ARBA" id="ARBA00025767"/>
    </source>
</evidence>
<keyword evidence="9" id="KW-1185">Reference proteome</keyword>
<evidence type="ECO:0008006" key="10">
    <source>
        <dbReference type="Google" id="ProtNLM"/>
    </source>
</evidence>
<sequence length="420" mass="47159">MSLESIVFSSKHFQDDNEQSKKNQPVEKQPAWMDPDDLALVINPKLKNMPPSLENKPKEEIQHVLREKFNETVHHIDTSWGDVSNQKEVADTSDLFSDIKNKIPSDILVITRVADLYTPKDYKASILQLAFNPAEPRASILDSKGCLHIVSVNSKKNTIQFSLPFPKEKPRFCQCYTANGEHIIVGGKQGTFLTVDCTTQQAVVTRIPGNQTDITKVFCSPDNNILAMISSKTVHFFDTSNKDLLKTIQTSDELRCGAFTDDSAYFVAAGKDGRGLVFDCEKFVAISRFQEPEMQFIHALDISRNRVAIGTDAGVLHIFDFNDLKTPHPKPLFSKLNLVTKVNTVKFNPTGELVVFASSDKKDSLKILHLGSQKVFSNWPTQKTPLSFVRDVGFDSTSKYLAIGNERGHVTLWELEFYAK</sequence>
<gene>
    <name evidence="8" type="ORF">TRFO_16477</name>
</gene>
<evidence type="ECO:0000313" key="8">
    <source>
        <dbReference type="EMBL" id="OHT13382.1"/>
    </source>
</evidence>
<dbReference type="InterPro" id="IPR045161">
    <property type="entry name" value="Utp18"/>
</dbReference>
<feature type="region of interest" description="Disordered" evidence="7">
    <location>
        <begin position="1"/>
        <end position="34"/>
    </location>
</feature>
<dbReference type="PANTHER" id="PTHR18359">
    <property type="entry name" value="WD-REPEAT PROTEIN-RELATED"/>
    <property type="match status" value="1"/>
</dbReference>
<dbReference type="VEuPathDB" id="TrichDB:TRFO_16477"/>
<reference evidence="8" key="1">
    <citation type="submission" date="2016-10" db="EMBL/GenBank/DDBJ databases">
        <authorList>
            <person name="Benchimol M."/>
            <person name="Almeida L.G."/>
            <person name="Vasconcelos A.T."/>
            <person name="Perreira-Neves A."/>
            <person name="Rosa I.A."/>
            <person name="Tasca T."/>
            <person name="Bogo M.R."/>
            <person name="de Souza W."/>
        </authorList>
    </citation>
    <scope>NUCLEOTIDE SEQUENCE [LARGE SCALE GENOMIC DNA]</scope>
    <source>
        <strain evidence="8">K</strain>
    </source>
</reference>
<feature type="compositionally biased region" description="Basic and acidic residues" evidence="7">
    <location>
        <begin position="12"/>
        <end position="25"/>
    </location>
</feature>
<keyword evidence="5" id="KW-0539">Nucleus</keyword>
<dbReference type="GeneID" id="94833700"/>
<keyword evidence="3" id="KW-0853">WD repeat</keyword>
<evidence type="ECO:0000256" key="2">
    <source>
        <dbReference type="ARBA" id="ARBA00022552"/>
    </source>
</evidence>
<accession>A0A1J4KUP4</accession>
<dbReference type="GO" id="GO:0032040">
    <property type="term" value="C:small-subunit processome"/>
    <property type="evidence" value="ECO:0007669"/>
    <property type="project" value="TreeGrafter"/>
</dbReference>
<dbReference type="EMBL" id="MLAK01000533">
    <property type="protein sequence ID" value="OHT13382.1"/>
    <property type="molecule type" value="Genomic_DNA"/>
</dbReference>
<dbReference type="RefSeq" id="XP_068366518.1">
    <property type="nucleotide sequence ID" value="XM_068498996.1"/>
</dbReference>
<dbReference type="InterPro" id="IPR015943">
    <property type="entry name" value="WD40/YVTN_repeat-like_dom_sf"/>
</dbReference>
<dbReference type="PANTHER" id="PTHR18359:SF0">
    <property type="entry name" value="U3 SMALL NUCLEOLAR RNA-ASSOCIATED PROTEIN 18 HOMOLOG"/>
    <property type="match status" value="1"/>
</dbReference>
<proteinExistence type="inferred from homology"/>
<dbReference type="GO" id="GO:0006364">
    <property type="term" value="P:rRNA processing"/>
    <property type="evidence" value="ECO:0007669"/>
    <property type="project" value="UniProtKB-KW"/>
</dbReference>
<comment type="caution">
    <text evidence="8">The sequence shown here is derived from an EMBL/GenBank/DDBJ whole genome shotgun (WGS) entry which is preliminary data.</text>
</comment>
<name>A0A1J4KUP4_9EUKA</name>
<organism evidence="8 9">
    <name type="scientific">Tritrichomonas foetus</name>
    <dbReference type="NCBI Taxonomy" id="1144522"/>
    <lineage>
        <taxon>Eukaryota</taxon>
        <taxon>Metamonada</taxon>
        <taxon>Parabasalia</taxon>
        <taxon>Tritrichomonadida</taxon>
        <taxon>Tritrichomonadidae</taxon>
        <taxon>Tritrichomonas</taxon>
    </lineage>
</organism>
<comment type="subcellular location">
    <subcellularLocation>
        <location evidence="1">Nucleus</location>
        <location evidence="1">Nucleolus</location>
    </subcellularLocation>
</comment>